<sequence>MSSPTISLSLRPQGKRPRSTDDDSDAEHKEITLRDIEIEDENTRNDKQQAREDWVKLSRHCRERTYDAERGLYTLRCFEAPGGNPMDDKGFHKLRHVQEKVTNIAVFGLPSIMESLRNEKRSMAYQMHFTALLIARRMRLEAEETIDVYFESPDYTKADEDLIKEFAKDEKLNWEFSEEDKDMLRDITVHVGSSTFALDQCITETGKHSWFPIIMGPENTYRKELANRATEHLILPDAMICRPLGKSESDGKLKAWLEQYDYNLNWEEDYKCDPVLRREDSNRKIDPWELTDEFSKVFGKLGLHFYNDFRKP</sequence>
<reference evidence="2" key="1">
    <citation type="journal article" date="2020" name="Stud. Mycol.">
        <title>101 Dothideomycetes genomes: a test case for predicting lifestyles and emergence of pathogens.</title>
        <authorList>
            <person name="Haridas S."/>
            <person name="Albert R."/>
            <person name="Binder M."/>
            <person name="Bloem J."/>
            <person name="Labutti K."/>
            <person name="Salamov A."/>
            <person name="Andreopoulos B."/>
            <person name="Baker S."/>
            <person name="Barry K."/>
            <person name="Bills G."/>
            <person name="Bluhm B."/>
            <person name="Cannon C."/>
            <person name="Castanera R."/>
            <person name="Culley D."/>
            <person name="Daum C."/>
            <person name="Ezra D."/>
            <person name="Gonzalez J."/>
            <person name="Henrissat B."/>
            <person name="Kuo A."/>
            <person name="Liang C."/>
            <person name="Lipzen A."/>
            <person name="Lutzoni F."/>
            <person name="Magnuson J."/>
            <person name="Mondo S."/>
            <person name="Nolan M."/>
            <person name="Ohm R."/>
            <person name="Pangilinan J."/>
            <person name="Park H.-J."/>
            <person name="Ramirez L."/>
            <person name="Alfaro M."/>
            <person name="Sun H."/>
            <person name="Tritt A."/>
            <person name="Yoshinaga Y."/>
            <person name="Zwiers L.-H."/>
            <person name="Turgeon B."/>
            <person name="Goodwin S."/>
            <person name="Spatafora J."/>
            <person name="Crous P."/>
            <person name="Grigoriev I."/>
        </authorList>
    </citation>
    <scope>NUCLEOTIDE SEQUENCE</scope>
    <source>
        <strain evidence="2">CBS 122681</strain>
    </source>
</reference>
<evidence type="ECO:0000313" key="3">
    <source>
        <dbReference type="Proteomes" id="UP000799324"/>
    </source>
</evidence>
<feature type="compositionally biased region" description="Basic and acidic residues" evidence="1">
    <location>
        <begin position="18"/>
        <end position="50"/>
    </location>
</feature>
<gene>
    <name evidence="2" type="ORF">K491DRAFT_679898</name>
</gene>
<name>A0A6A6T3E3_9PLEO</name>
<dbReference type="Proteomes" id="UP000799324">
    <property type="component" value="Unassembled WGS sequence"/>
</dbReference>
<feature type="compositionally biased region" description="Polar residues" evidence="1">
    <location>
        <begin position="1"/>
        <end position="10"/>
    </location>
</feature>
<evidence type="ECO:0000313" key="2">
    <source>
        <dbReference type="EMBL" id="KAF2654202.1"/>
    </source>
</evidence>
<accession>A0A6A6T3E3</accession>
<evidence type="ECO:0008006" key="4">
    <source>
        <dbReference type="Google" id="ProtNLM"/>
    </source>
</evidence>
<keyword evidence="3" id="KW-1185">Reference proteome</keyword>
<organism evidence="2 3">
    <name type="scientific">Lophiostoma macrostomum CBS 122681</name>
    <dbReference type="NCBI Taxonomy" id="1314788"/>
    <lineage>
        <taxon>Eukaryota</taxon>
        <taxon>Fungi</taxon>
        <taxon>Dikarya</taxon>
        <taxon>Ascomycota</taxon>
        <taxon>Pezizomycotina</taxon>
        <taxon>Dothideomycetes</taxon>
        <taxon>Pleosporomycetidae</taxon>
        <taxon>Pleosporales</taxon>
        <taxon>Lophiostomataceae</taxon>
        <taxon>Lophiostoma</taxon>
    </lineage>
</organism>
<feature type="region of interest" description="Disordered" evidence="1">
    <location>
        <begin position="1"/>
        <end position="50"/>
    </location>
</feature>
<evidence type="ECO:0000256" key="1">
    <source>
        <dbReference type="SAM" id="MobiDB-lite"/>
    </source>
</evidence>
<proteinExistence type="predicted"/>
<dbReference type="EMBL" id="MU004368">
    <property type="protein sequence ID" value="KAF2654202.1"/>
    <property type="molecule type" value="Genomic_DNA"/>
</dbReference>
<dbReference type="AlphaFoldDB" id="A0A6A6T3E3"/>
<protein>
    <recommendedName>
        <fullName evidence="4">SRR1-like domain-containing protein</fullName>
    </recommendedName>
</protein>